<dbReference type="AlphaFoldDB" id="A0A2N9FST4"/>
<accession>A0A2N9FST4</accession>
<name>A0A2N9FST4_FAGSY</name>
<protein>
    <submittedName>
        <fullName evidence="1">Uncharacterized protein</fullName>
    </submittedName>
</protein>
<proteinExistence type="predicted"/>
<evidence type="ECO:0000313" key="1">
    <source>
        <dbReference type="EMBL" id="SPC89981.1"/>
    </source>
</evidence>
<gene>
    <name evidence="1" type="ORF">FSB_LOCUS17863</name>
</gene>
<organism evidence="1">
    <name type="scientific">Fagus sylvatica</name>
    <name type="common">Beechnut</name>
    <dbReference type="NCBI Taxonomy" id="28930"/>
    <lineage>
        <taxon>Eukaryota</taxon>
        <taxon>Viridiplantae</taxon>
        <taxon>Streptophyta</taxon>
        <taxon>Embryophyta</taxon>
        <taxon>Tracheophyta</taxon>
        <taxon>Spermatophyta</taxon>
        <taxon>Magnoliopsida</taxon>
        <taxon>eudicotyledons</taxon>
        <taxon>Gunneridae</taxon>
        <taxon>Pentapetalae</taxon>
        <taxon>rosids</taxon>
        <taxon>fabids</taxon>
        <taxon>Fagales</taxon>
        <taxon>Fagaceae</taxon>
        <taxon>Fagus</taxon>
    </lineage>
</organism>
<dbReference type="EMBL" id="OIVN01001113">
    <property type="protein sequence ID" value="SPC89981.1"/>
    <property type="molecule type" value="Genomic_DNA"/>
</dbReference>
<sequence>MCGWNHDEASLFSVFLLSRVSVKAENSLEFLLSQGRELSRVSALTETLSLQFLQYVWLEP</sequence>
<reference evidence="1" key="1">
    <citation type="submission" date="2018-02" db="EMBL/GenBank/DDBJ databases">
        <authorList>
            <person name="Cohen D.B."/>
            <person name="Kent A.D."/>
        </authorList>
    </citation>
    <scope>NUCLEOTIDE SEQUENCE</scope>
</reference>